<feature type="region of interest" description="Disordered" evidence="1">
    <location>
        <begin position="1"/>
        <end position="33"/>
    </location>
</feature>
<comment type="caution">
    <text evidence="3">The sequence shown here is derived from an EMBL/GenBank/DDBJ whole genome shotgun (WGS) entry which is preliminary data.</text>
</comment>
<feature type="compositionally biased region" description="Basic and acidic residues" evidence="1">
    <location>
        <begin position="15"/>
        <end position="33"/>
    </location>
</feature>
<dbReference type="EMBL" id="JOJR01000963">
    <property type="protein sequence ID" value="RCN33161.1"/>
    <property type="molecule type" value="Genomic_DNA"/>
</dbReference>
<organism evidence="3 4">
    <name type="scientific">Ancylostoma caninum</name>
    <name type="common">Dog hookworm</name>
    <dbReference type="NCBI Taxonomy" id="29170"/>
    <lineage>
        <taxon>Eukaryota</taxon>
        <taxon>Metazoa</taxon>
        <taxon>Ecdysozoa</taxon>
        <taxon>Nematoda</taxon>
        <taxon>Chromadorea</taxon>
        <taxon>Rhabditida</taxon>
        <taxon>Rhabditina</taxon>
        <taxon>Rhabditomorpha</taxon>
        <taxon>Strongyloidea</taxon>
        <taxon>Ancylostomatidae</taxon>
        <taxon>Ancylostomatinae</taxon>
        <taxon>Ancylostoma</taxon>
    </lineage>
</organism>
<dbReference type="Proteomes" id="UP000252519">
    <property type="component" value="Unassembled WGS sequence"/>
</dbReference>
<name>A0A368FLP5_ANCCA</name>
<dbReference type="Pfam" id="PF14626">
    <property type="entry name" value="RNase_Zc3h12a_2"/>
    <property type="match status" value="1"/>
</dbReference>
<gene>
    <name evidence="3" type="ORF">ANCCAN_21018</name>
</gene>
<dbReference type="AlphaFoldDB" id="A0A368FLP5"/>
<dbReference type="InterPro" id="IPR028079">
    <property type="entry name" value="RNase_Zc3h12a_2"/>
</dbReference>
<feature type="domain" description="Zc3h12a-like Ribonuclease NYN" evidence="2">
    <location>
        <begin position="470"/>
        <end position="575"/>
    </location>
</feature>
<protein>
    <recommendedName>
        <fullName evidence="2">Zc3h12a-like Ribonuclease NYN domain-containing protein</fullName>
    </recommendedName>
</protein>
<evidence type="ECO:0000256" key="1">
    <source>
        <dbReference type="SAM" id="MobiDB-lite"/>
    </source>
</evidence>
<feature type="compositionally biased region" description="Polar residues" evidence="1">
    <location>
        <begin position="228"/>
        <end position="247"/>
    </location>
</feature>
<evidence type="ECO:0000313" key="4">
    <source>
        <dbReference type="Proteomes" id="UP000252519"/>
    </source>
</evidence>
<accession>A0A368FLP5</accession>
<reference evidence="3 4" key="1">
    <citation type="submission" date="2014-10" db="EMBL/GenBank/DDBJ databases">
        <title>Draft genome of the hookworm Ancylostoma caninum.</title>
        <authorList>
            <person name="Mitreva M."/>
        </authorList>
    </citation>
    <scope>NUCLEOTIDE SEQUENCE [LARGE SCALE GENOMIC DNA]</scope>
    <source>
        <strain evidence="3 4">Baltimore</strain>
    </source>
</reference>
<feature type="compositionally biased region" description="Polar residues" evidence="1">
    <location>
        <begin position="77"/>
        <end position="94"/>
    </location>
</feature>
<feature type="region of interest" description="Disordered" evidence="1">
    <location>
        <begin position="73"/>
        <end position="126"/>
    </location>
</feature>
<evidence type="ECO:0000259" key="2">
    <source>
        <dbReference type="Pfam" id="PF14626"/>
    </source>
</evidence>
<feature type="region of interest" description="Disordered" evidence="1">
    <location>
        <begin position="228"/>
        <end position="278"/>
    </location>
</feature>
<proteinExistence type="predicted"/>
<feature type="compositionally biased region" description="Basic and acidic residues" evidence="1">
    <location>
        <begin position="97"/>
        <end position="124"/>
    </location>
</feature>
<dbReference type="OrthoDB" id="5831858at2759"/>
<keyword evidence="4" id="KW-1185">Reference proteome</keyword>
<evidence type="ECO:0000313" key="3">
    <source>
        <dbReference type="EMBL" id="RCN33161.1"/>
    </source>
</evidence>
<sequence>MTDDNGRCTSVSQDKATRDNVDEDHGIFDPKSPRVVEPLFQMTEADWSKYGTSISKGKDKDVCRGTFYGYGFPSGPMASNSQRSSASPGENGNMPQRYREASDSEWDACERRREESTLASERERKSHHVPYNALRRRFSHDRVVNNHRAPGPSAVVHRPQSVPHVQQMRSCAIAPGKFRVSLLSDSKWKLIKDNMLAILYSPRDGIDEFLAQFRDAPVSESEMYPVASTSLKSTQPIPRNPAPQNRNLRYHRTRDHAYSNDKNSNDLADSAVDGDRLQATKPLSKKGVVFDEKAGGRPFRRHRQNVSRTDFEQLCNVIFSSDEEPNDGIVGGPSTSVSHAHTSDVEEDYVQLRPTSITSLSIDQFVNEDRQEILFDRIPRHGEKDYLDASLHKNIHKFLSENPLSSGALSVTVDLLEYPPQLVARPKNRLLRPVIIDGSAVAGCFDKEYSVHWGRSLDPTKLLWASNKVLPMKPICLTVAMFLLRGHKAGFLQLSPTNAIFIDKVTVLLPKYYCDAYISGMRNKVDDLEALKVLTNLQIVQFAEPKGVDSVMDAIRREVDKVDALLISSGTFDMREDWPRRPMFPQPSDQQQQQMLPSAFTKASKRMLTPTFYGRNRDMTMSFGFHTKEDGTWRIVEEEHMCYYEPHMDLDSKIDDEGRICQQLLFEDQVQLLVSLKDLFEWPALYRRAIAAVLRLEHLATSAS</sequence>